<feature type="compositionally biased region" description="Pro residues" evidence="1">
    <location>
        <begin position="459"/>
        <end position="473"/>
    </location>
</feature>
<evidence type="ECO:0000313" key="4">
    <source>
        <dbReference type="EMBL" id="KAK5988780.1"/>
    </source>
</evidence>
<keyword evidence="2" id="KW-0812">Transmembrane</keyword>
<feature type="region of interest" description="Disordered" evidence="1">
    <location>
        <begin position="427"/>
        <end position="495"/>
    </location>
</feature>
<gene>
    <name evidence="4" type="ORF">PT974_10269</name>
</gene>
<organism evidence="4 5">
    <name type="scientific">Cladobotryum mycophilum</name>
    <dbReference type="NCBI Taxonomy" id="491253"/>
    <lineage>
        <taxon>Eukaryota</taxon>
        <taxon>Fungi</taxon>
        <taxon>Dikarya</taxon>
        <taxon>Ascomycota</taxon>
        <taxon>Pezizomycotina</taxon>
        <taxon>Sordariomycetes</taxon>
        <taxon>Hypocreomycetidae</taxon>
        <taxon>Hypocreales</taxon>
        <taxon>Hypocreaceae</taxon>
        <taxon>Cladobotryum</taxon>
    </lineage>
</organism>
<feature type="signal peptide" evidence="3">
    <location>
        <begin position="1"/>
        <end position="24"/>
    </location>
</feature>
<name>A0ABR0S9D3_9HYPO</name>
<evidence type="ECO:0000256" key="1">
    <source>
        <dbReference type="SAM" id="MobiDB-lite"/>
    </source>
</evidence>
<feature type="chain" id="PRO_5046380507" description="Extracellular membrane protein CFEM domain-containing protein" evidence="3">
    <location>
        <begin position="25"/>
        <end position="513"/>
    </location>
</feature>
<accession>A0ABR0S9D3</accession>
<evidence type="ECO:0008006" key="6">
    <source>
        <dbReference type="Google" id="ProtNLM"/>
    </source>
</evidence>
<keyword evidence="2" id="KW-0472">Membrane</keyword>
<keyword evidence="3" id="KW-0732">Signal</keyword>
<evidence type="ECO:0000256" key="3">
    <source>
        <dbReference type="SAM" id="SignalP"/>
    </source>
</evidence>
<feature type="region of interest" description="Disordered" evidence="1">
    <location>
        <begin position="377"/>
        <end position="400"/>
    </location>
</feature>
<evidence type="ECO:0000313" key="5">
    <source>
        <dbReference type="Proteomes" id="UP001338125"/>
    </source>
</evidence>
<dbReference type="EMBL" id="JAVFKD010000015">
    <property type="protein sequence ID" value="KAK5988780.1"/>
    <property type="molecule type" value="Genomic_DNA"/>
</dbReference>
<keyword evidence="5" id="KW-1185">Reference proteome</keyword>
<proteinExistence type="predicted"/>
<feature type="transmembrane region" description="Helical" evidence="2">
    <location>
        <begin position="349"/>
        <end position="371"/>
    </location>
</feature>
<dbReference type="Proteomes" id="UP001338125">
    <property type="component" value="Unassembled WGS sequence"/>
</dbReference>
<reference evidence="4 5" key="1">
    <citation type="submission" date="2024-01" db="EMBL/GenBank/DDBJ databases">
        <title>Complete genome of Cladobotryum mycophilum ATHUM6906.</title>
        <authorList>
            <person name="Christinaki A.C."/>
            <person name="Myridakis A.I."/>
            <person name="Kouvelis V.N."/>
        </authorList>
    </citation>
    <scope>NUCLEOTIDE SEQUENCE [LARGE SCALE GENOMIC DNA]</scope>
    <source>
        <strain evidence="4 5">ATHUM6906</strain>
    </source>
</reference>
<comment type="caution">
    <text evidence="4">The sequence shown here is derived from an EMBL/GenBank/DDBJ whole genome shotgun (WGS) entry which is preliminary data.</text>
</comment>
<sequence>MRQSKRLSLVPLLGLAARSKAADAAYVTDLGIFSLLAPCASEAVSYNIQSLTYTTSCADNEKSLQACACSNTEQFKSITAAISSSVASNCGSAATEDQQSASKVVQQYCNPATTITFSTPTTNIIEAYITDLSQMAYLPQCAQSALSYAVLGQNQSKCPQAANLFAPCVCSKSGLPSAVSDVISKSVRYSCSNSDDITAAQDFYNEYCAMNQGTTTFTSPPGPPGDMTYHITALSQFKQLRSCAQSGVASAVLQQTEWNCAAGPQALASCACLKSGMSGRVSSSLTSYVKYFCDNTATADVSSALSVWAYYCSAADDKVVASVTETATESYPHPASRTGSAPSKPSETVIAAVVLGVVVIVALVGVVAFILRRRRQRQTKGEQLPPTNGPDGGLGELDNTSKPVAELLTPGYTQTPELQGGIGIAVSELPPYQSPRPELQGNYAYPKPSDQTLPHELASPPPSVYRPSPPPGKSPFETPYVSPATPYSYKGGWQSGPVQEAYELDSTAWAKQG</sequence>
<protein>
    <recommendedName>
        <fullName evidence="6">Extracellular membrane protein CFEM domain-containing protein</fullName>
    </recommendedName>
</protein>
<keyword evidence="2" id="KW-1133">Transmembrane helix</keyword>
<evidence type="ECO:0000256" key="2">
    <source>
        <dbReference type="SAM" id="Phobius"/>
    </source>
</evidence>